<keyword evidence="1" id="KW-1133">Transmembrane helix</keyword>
<reference evidence="2 3" key="1">
    <citation type="journal article" date="2016" name="Nat. Commun.">
        <title>Thousands of microbial genomes shed light on interconnected biogeochemical processes in an aquifer system.</title>
        <authorList>
            <person name="Anantharaman K."/>
            <person name="Brown C.T."/>
            <person name="Hug L.A."/>
            <person name="Sharon I."/>
            <person name="Castelle C.J."/>
            <person name="Probst A.J."/>
            <person name="Thomas B.C."/>
            <person name="Singh A."/>
            <person name="Wilkins M.J."/>
            <person name="Karaoz U."/>
            <person name="Brodie E.L."/>
            <person name="Williams K.H."/>
            <person name="Hubbard S.S."/>
            <person name="Banfield J.F."/>
        </authorList>
    </citation>
    <scope>NUCLEOTIDE SEQUENCE [LARGE SCALE GENOMIC DNA]</scope>
</reference>
<protein>
    <recommendedName>
        <fullName evidence="4">CopG family transcriptional regulator</fullName>
    </recommendedName>
</protein>
<dbReference type="Pfam" id="PF04214">
    <property type="entry name" value="DUF411"/>
    <property type="match status" value="1"/>
</dbReference>
<proteinExistence type="predicted"/>
<dbReference type="InterPro" id="IPR007332">
    <property type="entry name" value="DUF411"/>
</dbReference>
<comment type="caution">
    <text evidence="2">The sequence shown here is derived from an EMBL/GenBank/DDBJ whole genome shotgun (WGS) entry which is preliminary data.</text>
</comment>
<name>A0A1G2P3J6_9BACT</name>
<gene>
    <name evidence="2" type="ORF">A3G52_01190</name>
</gene>
<evidence type="ECO:0000313" key="2">
    <source>
        <dbReference type="EMBL" id="OHA42853.1"/>
    </source>
</evidence>
<keyword evidence="1" id="KW-0812">Transmembrane</keyword>
<dbReference type="AlphaFoldDB" id="A0A1G2P3J6"/>
<evidence type="ECO:0008006" key="4">
    <source>
        <dbReference type="Google" id="ProtNLM"/>
    </source>
</evidence>
<dbReference type="Proteomes" id="UP000177269">
    <property type="component" value="Unassembled WGS sequence"/>
</dbReference>
<accession>A0A1G2P3J6</accession>
<feature type="transmembrane region" description="Helical" evidence="1">
    <location>
        <begin position="6"/>
        <end position="24"/>
    </location>
</feature>
<organism evidence="2 3">
    <name type="scientific">Candidatus Taylorbacteria bacterium RIFCSPLOWO2_12_FULL_43_20</name>
    <dbReference type="NCBI Taxonomy" id="1802332"/>
    <lineage>
        <taxon>Bacteria</taxon>
        <taxon>Candidatus Tayloriibacteriota</taxon>
    </lineage>
</organism>
<evidence type="ECO:0000256" key="1">
    <source>
        <dbReference type="SAM" id="Phobius"/>
    </source>
</evidence>
<dbReference type="EMBL" id="MHSK01000004">
    <property type="protein sequence ID" value="OHA42853.1"/>
    <property type="molecule type" value="Genomic_DNA"/>
</dbReference>
<evidence type="ECO:0000313" key="3">
    <source>
        <dbReference type="Proteomes" id="UP000177269"/>
    </source>
</evidence>
<keyword evidence="1" id="KW-0472">Membrane</keyword>
<sequence>MNKGVLIPSVIVIAVIAIGAIVFTKNPAPNGTQIATPSTEPGIMAVLHKSPTCGCCGVYGSYMKKIGYNMQTSNMDNMEEIKVSLGVPQELWSCHTVEVGGYVVEGHIPEEAIRKMLDEKPDIKGIGMAGMPSGSPGMPGPKSGDFLIYEILHDGSKGGVYVTL</sequence>